<keyword evidence="6" id="KW-0067">ATP-binding</keyword>
<evidence type="ECO:0000256" key="6">
    <source>
        <dbReference type="ARBA" id="ARBA00022840"/>
    </source>
</evidence>
<proteinExistence type="inferred from homology"/>
<evidence type="ECO:0000256" key="5">
    <source>
        <dbReference type="ARBA" id="ARBA00022777"/>
    </source>
</evidence>
<feature type="domain" description="DAGKc" evidence="9">
    <location>
        <begin position="7"/>
        <end position="143"/>
    </location>
</feature>
<evidence type="ECO:0000256" key="8">
    <source>
        <dbReference type="ARBA" id="ARBA00023264"/>
    </source>
</evidence>
<keyword evidence="7" id="KW-0444">Lipid biosynthesis</keyword>
<gene>
    <name evidence="10" type="ORF">HF320_05470</name>
</gene>
<keyword evidence="5 10" id="KW-0418">Kinase</keyword>
<dbReference type="AlphaFoldDB" id="A0A7X9YJ30"/>
<dbReference type="GO" id="GO:0008654">
    <property type="term" value="P:phospholipid biosynthetic process"/>
    <property type="evidence" value="ECO:0007669"/>
    <property type="project" value="UniProtKB-KW"/>
</dbReference>
<reference evidence="10 11" key="1">
    <citation type="submission" date="2020-04" db="EMBL/GenBank/DDBJ databases">
        <title>Collinsella sp. KGMB02528 nov., an anaerobic actinobacterium isolated from human feces.</title>
        <authorList>
            <person name="Han K.-I."/>
            <person name="Eom M.K."/>
            <person name="Kim J.-S."/>
            <person name="Lee K.C."/>
            <person name="Suh M.K."/>
            <person name="Park S.-H."/>
            <person name="Lee J.H."/>
            <person name="Kang S.W."/>
            <person name="Park J.-E."/>
            <person name="Oh B.S."/>
            <person name="Yu S.Y."/>
            <person name="Choi S.-H."/>
            <person name="Lee D.H."/>
            <person name="Yoon H."/>
            <person name="Kim B.-Y."/>
            <person name="Lee J.H."/>
            <person name="Lee J.-S."/>
        </authorList>
    </citation>
    <scope>NUCLEOTIDE SEQUENCE [LARGE SCALE GENOMIC DNA]</scope>
    <source>
        <strain evidence="10 11">KGMB02528</strain>
    </source>
</reference>
<dbReference type="PROSITE" id="PS50146">
    <property type="entry name" value="DAGK"/>
    <property type="match status" value="1"/>
</dbReference>
<evidence type="ECO:0000256" key="7">
    <source>
        <dbReference type="ARBA" id="ARBA00023209"/>
    </source>
</evidence>
<comment type="similarity">
    <text evidence="2">Belongs to the diacylglycerol/lipid kinase family.</text>
</comment>
<dbReference type="InterPro" id="IPR016064">
    <property type="entry name" value="NAD/diacylglycerol_kinase_sf"/>
</dbReference>
<comment type="cofactor">
    <cofactor evidence="1">
        <name>Mg(2+)</name>
        <dbReference type="ChEBI" id="CHEBI:18420"/>
    </cofactor>
</comment>
<name>A0A7X9YJ30_9ACTN</name>
<evidence type="ECO:0000259" key="9">
    <source>
        <dbReference type="PROSITE" id="PS50146"/>
    </source>
</evidence>
<dbReference type="InterPro" id="IPR017438">
    <property type="entry name" value="ATP-NAD_kinase_N"/>
</dbReference>
<dbReference type="InterPro" id="IPR050187">
    <property type="entry name" value="Lipid_Phosphate_FormReg"/>
</dbReference>
<evidence type="ECO:0000313" key="10">
    <source>
        <dbReference type="EMBL" id="NMF55773.1"/>
    </source>
</evidence>
<evidence type="ECO:0000256" key="1">
    <source>
        <dbReference type="ARBA" id="ARBA00001946"/>
    </source>
</evidence>
<dbReference type="NCBIfam" id="TIGR00147">
    <property type="entry name" value="YegS/Rv2252/BmrU family lipid kinase"/>
    <property type="match status" value="1"/>
</dbReference>
<keyword evidence="7" id="KW-0443">Lipid metabolism</keyword>
<evidence type="ECO:0000256" key="3">
    <source>
        <dbReference type="ARBA" id="ARBA00022679"/>
    </source>
</evidence>
<comment type="caution">
    <text evidence="10">The sequence shown here is derived from an EMBL/GenBank/DDBJ whole genome shotgun (WGS) entry which is preliminary data.</text>
</comment>
<keyword evidence="4" id="KW-0547">Nucleotide-binding</keyword>
<dbReference type="GO" id="GO:0016301">
    <property type="term" value="F:kinase activity"/>
    <property type="evidence" value="ECO:0007669"/>
    <property type="project" value="UniProtKB-KW"/>
</dbReference>
<keyword evidence="3" id="KW-0808">Transferase</keyword>
<evidence type="ECO:0000256" key="4">
    <source>
        <dbReference type="ARBA" id="ARBA00022741"/>
    </source>
</evidence>
<keyword evidence="8" id="KW-1208">Phospholipid metabolism</keyword>
<evidence type="ECO:0000256" key="2">
    <source>
        <dbReference type="ARBA" id="ARBA00005983"/>
    </source>
</evidence>
<dbReference type="EMBL" id="JABBCP010000002">
    <property type="protein sequence ID" value="NMF55773.1"/>
    <property type="molecule type" value="Genomic_DNA"/>
</dbReference>
<dbReference type="Gene3D" id="3.40.50.10330">
    <property type="entry name" value="Probable inorganic polyphosphate/atp-NAD kinase, domain 1"/>
    <property type="match status" value="1"/>
</dbReference>
<dbReference type="InterPro" id="IPR001206">
    <property type="entry name" value="Diacylglycerol_kinase_cat_dom"/>
</dbReference>
<protein>
    <submittedName>
        <fullName evidence="10">Diacylglycerol kinase family lipid kinase</fullName>
    </submittedName>
</protein>
<dbReference type="SMART" id="SM00046">
    <property type="entry name" value="DAGKc"/>
    <property type="match status" value="1"/>
</dbReference>
<dbReference type="RefSeq" id="WP_169277384.1">
    <property type="nucleotide sequence ID" value="NZ_JABBCP010000002.1"/>
</dbReference>
<keyword evidence="7" id="KW-0594">Phospholipid biosynthesis</keyword>
<dbReference type="GO" id="GO:0005524">
    <property type="term" value="F:ATP binding"/>
    <property type="evidence" value="ECO:0007669"/>
    <property type="project" value="UniProtKB-KW"/>
</dbReference>
<dbReference type="Pfam" id="PF19279">
    <property type="entry name" value="YegS_C"/>
    <property type="match status" value="1"/>
</dbReference>
<dbReference type="SUPFAM" id="SSF111331">
    <property type="entry name" value="NAD kinase/diacylglycerol kinase-like"/>
    <property type="match status" value="1"/>
</dbReference>
<keyword evidence="11" id="KW-1185">Reference proteome</keyword>
<dbReference type="InterPro" id="IPR045540">
    <property type="entry name" value="YegS/DAGK_C"/>
</dbReference>
<accession>A0A7X9YJ30</accession>
<dbReference type="PANTHER" id="PTHR12358">
    <property type="entry name" value="SPHINGOSINE KINASE"/>
    <property type="match status" value="1"/>
</dbReference>
<dbReference type="InterPro" id="IPR005218">
    <property type="entry name" value="Diacylglycerol/lipid_kinase"/>
</dbReference>
<dbReference type="Pfam" id="PF00781">
    <property type="entry name" value="DAGK_cat"/>
    <property type="match status" value="1"/>
</dbReference>
<dbReference type="Proteomes" id="UP000546970">
    <property type="component" value="Unassembled WGS sequence"/>
</dbReference>
<dbReference type="PANTHER" id="PTHR12358:SF54">
    <property type="entry name" value="SPHINGOSINE KINASE RELATED PROTEIN"/>
    <property type="match status" value="1"/>
</dbReference>
<evidence type="ECO:0000313" key="11">
    <source>
        <dbReference type="Proteomes" id="UP000546970"/>
    </source>
</evidence>
<sequence>MQLRDSGSLGKTLIIANPAAQSGAARGVAERMQRFCALYSHETDAFSLICTEHAGHATQLAREAEGFDTVLALGGDGVVHEVACGLMQIDTALRPHLGVVPVGSGNDYARTLGIPANQASSIEQIFDYEAARMDVGKIEYVPSGIDAKSATARTEYFVQTLSFGLDAAIAIDTVERRQRTGLTGGALYTASGLDVFGRRFRTYPTNVQVDGANLGRLRSLIFAVQLGPTYGSGFKVCPDADPTDGLFDICYAAGSIPRGVALPLFLRAKNGGHVKSRLIHLLRGERLVLDFEGDDYPIQADGEQIRAHKATVSVLPGALTVLKPRHDVTK</sequence>
<organism evidence="10 11">
    <name type="scientific">Collinsella acetigenes</name>
    <dbReference type="NCBI Taxonomy" id="2713419"/>
    <lineage>
        <taxon>Bacteria</taxon>
        <taxon>Bacillati</taxon>
        <taxon>Actinomycetota</taxon>
        <taxon>Coriobacteriia</taxon>
        <taxon>Coriobacteriales</taxon>
        <taxon>Coriobacteriaceae</taxon>
        <taxon>Collinsella</taxon>
    </lineage>
</organism>
<dbReference type="Gene3D" id="2.60.200.40">
    <property type="match status" value="1"/>
</dbReference>